<gene>
    <name evidence="1" type="ORF">ACFP3U_31810</name>
</gene>
<dbReference type="Proteomes" id="UP001595975">
    <property type="component" value="Unassembled WGS sequence"/>
</dbReference>
<evidence type="ECO:0000313" key="1">
    <source>
        <dbReference type="EMBL" id="MFC5667544.1"/>
    </source>
</evidence>
<sequence>MSRSARVFIRNFQGRAAHNLNLPGFKITPKSAVLATAGLWEPGDGFFDPNVRLRVHGPDVFVTTVVPHGSDDEAEGVEFMLHADSPTPVNVAVTITVFEEFETHALIE</sequence>
<evidence type="ECO:0000313" key="2">
    <source>
        <dbReference type="Proteomes" id="UP001595975"/>
    </source>
</evidence>
<reference evidence="2" key="1">
    <citation type="journal article" date="2019" name="Int. J. Syst. Evol. Microbiol.">
        <title>The Global Catalogue of Microorganisms (GCM) 10K type strain sequencing project: providing services to taxonomists for standard genome sequencing and annotation.</title>
        <authorList>
            <consortium name="The Broad Institute Genomics Platform"/>
            <consortium name="The Broad Institute Genome Sequencing Center for Infectious Disease"/>
            <person name="Wu L."/>
            <person name="Ma J."/>
        </authorList>
    </citation>
    <scope>NUCLEOTIDE SEQUENCE [LARGE SCALE GENOMIC DNA]</scope>
    <source>
        <strain evidence="2">CGMCC 4.1437</strain>
    </source>
</reference>
<comment type="caution">
    <text evidence="1">The sequence shown here is derived from an EMBL/GenBank/DDBJ whole genome shotgun (WGS) entry which is preliminary data.</text>
</comment>
<organism evidence="1 2">
    <name type="scientific">Kitasatospora misakiensis</name>
    <dbReference type="NCBI Taxonomy" id="67330"/>
    <lineage>
        <taxon>Bacteria</taxon>
        <taxon>Bacillati</taxon>
        <taxon>Actinomycetota</taxon>
        <taxon>Actinomycetes</taxon>
        <taxon>Kitasatosporales</taxon>
        <taxon>Streptomycetaceae</taxon>
        <taxon>Kitasatospora</taxon>
    </lineage>
</organism>
<proteinExistence type="predicted"/>
<accession>A0ABW0XEK6</accession>
<protein>
    <submittedName>
        <fullName evidence="1">Uncharacterized protein</fullName>
    </submittedName>
</protein>
<dbReference type="RefSeq" id="WP_380229211.1">
    <property type="nucleotide sequence ID" value="NZ_JBHSOF010000059.1"/>
</dbReference>
<keyword evidence="2" id="KW-1185">Reference proteome</keyword>
<dbReference type="EMBL" id="JBHSOF010000059">
    <property type="protein sequence ID" value="MFC5667544.1"/>
    <property type="molecule type" value="Genomic_DNA"/>
</dbReference>
<name>A0ABW0XEK6_9ACTN</name>